<reference evidence="4" key="1">
    <citation type="journal article" date="2017" name="Plant J.">
        <title>The pomegranate (Punica granatum L.) genome and the genomics of punicalagin biosynthesis.</title>
        <authorList>
            <person name="Qin G."/>
            <person name="Xu C."/>
            <person name="Ming R."/>
            <person name="Tang H."/>
            <person name="Guyot R."/>
            <person name="Kramer E.M."/>
            <person name="Hu Y."/>
            <person name="Yi X."/>
            <person name="Qi Y."/>
            <person name="Xu X."/>
            <person name="Gao Z."/>
            <person name="Pan H."/>
            <person name="Jian J."/>
            <person name="Tian Y."/>
            <person name="Yue Z."/>
            <person name="Xu Y."/>
        </authorList>
    </citation>
    <scope>NUCLEOTIDE SEQUENCE [LARGE SCALE GENOMIC DNA]</scope>
    <source>
        <strain evidence="4">cv. Dabenzi</strain>
    </source>
</reference>
<evidence type="ECO:0008006" key="5">
    <source>
        <dbReference type="Google" id="ProtNLM"/>
    </source>
</evidence>
<dbReference type="GO" id="GO:0005634">
    <property type="term" value="C:nucleus"/>
    <property type="evidence" value="ECO:0007669"/>
    <property type="project" value="TreeGrafter"/>
</dbReference>
<name>A0A218XM16_PUNGR</name>
<organism evidence="3 4">
    <name type="scientific">Punica granatum</name>
    <name type="common">Pomegranate</name>
    <dbReference type="NCBI Taxonomy" id="22663"/>
    <lineage>
        <taxon>Eukaryota</taxon>
        <taxon>Viridiplantae</taxon>
        <taxon>Streptophyta</taxon>
        <taxon>Embryophyta</taxon>
        <taxon>Tracheophyta</taxon>
        <taxon>Spermatophyta</taxon>
        <taxon>Magnoliopsida</taxon>
        <taxon>eudicotyledons</taxon>
        <taxon>Gunneridae</taxon>
        <taxon>Pentapetalae</taxon>
        <taxon>rosids</taxon>
        <taxon>malvids</taxon>
        <taxon>Myrtales</taxon>
        <taxon>Lythraceae</taxon>
        <taxon>Punica</taxon>
    </lineage>
</organism>
<dbReference type="AlphaFoldDB" id="A0A218XM16"/>
<dbReference type="PANTHER" id="PTHR12498:SF0">
    <property type="entry name" value="PROTEIN N-TERMINAL ASPARAGINE AMIDOHYDROLASE"/>
    <property type="match status" value="1"/>
</dbReference>
<dbReference type="InterPro" id="IPR026750">
    <property type="entry name" value="NTAN1"/>
</dbReference>
<dbReference type="Pfam" id="PF14736">
    <property type="entry name" value="N_Asn_amidohyd"/>
    <property type="match status" value="1"/>
</dbReference>
<evidence type="ECO:0000256" key="1">
    <source>
        <dbReference type="ARBA" id="ARBA00022737"/>
    </source>
</evidence>
<evidence type="ECO:0000313" key="4">
    <source>
        <dbReference type="Proteomes" id="UP000197138"/>
    </source>
</evidence>
<comment type="caution">
    <text evidence="3">The sequence shown here is derived from an EMBL/GenBank/DDBJ whole genome shotgun (WGS) entry which is preliminary data.</text>
</comment>
<protein>
    <recommendedName>
        <fullName evidence="5">Protein N-terminal asparagine amidohydrolase</fullName>
    </recommendedName>
</protein>
<sequence length="552" mass="61107">MIFIDGRPLMLASSSSSSPHPQVLLLLLLLRFDSDSLNPTLSVFPSHHIAVFHDLLESKGIEILNALMGHPTVLSSSHAFKDIPERKFTSSEESSSERPSQPNFVYLFQREYAAVDPAMVDFVGTDEATTCVGLAIRNRQSGMTSVAHMDSPDVVEIGLTQMLSLVVNNGSRAELDVETATGSVFPASFDGTSRCPDEIVRRIRVTACNDDPSWKGKLLETYDTLTDKFVVAPCCWSRHQLRIALTFYSLSDPEILFTCSTSPLAEGPDFVYNIRRLDWKAMGSLFFKLRHPLLHQLQFKKVEPLASSSSSFSRRFKSSSLTWLFSSSSGAEIEKEYTQSQSQNQSLTQEELASINLLIPRLCFINQLATAIRLISAALLLPHPPPLHSLSLPVLIHSLSSQPDLSLSASLLTRLQRSSPPQLTPVATLLIVYYLKNRRPRDALQLFDDWLMRPGSSSCLPHPASSGLLLGAFCRNGMVFEALKVLSAMLASNVIPGSNLRRSLHRSLLREARIAEAVELDRALAKASSDRTGGGKREAALLLDRIFRDWTE</sequence>
<accession>A0A218XM16</accession>
<dbReference type="PANTHER" id="PTHR12498">
    <property type="entry name" value="N-TERMINAL ASPARAGINE AMIDOHYDROLASE"/>
    <property type="match status" value="1"/>
</dbReference>
<feature type="repeat" description="PPR" evidence="2">
    <location>
        <begin position="462"/>
        <end position="496"/>
    </location>
</feature>
<evidence type="ECO:0000313" key="3">
    <source>
        <dbReference type="EMBL" id="OWM85719.1"/>
    </source>
</evidence>
<dbReference type="Gene3D" id="1.25.40.10">
    <property type="entry name" value="Tetratricopeptide repeat domain"/>
    <property type="match status" value="1"/>
</dbReference>
<dbReference type="InterPro" id="IPR002885">
    <property type="entry name" value="PPR_rpt"/>
</dbReference>
<gene>
    <name evidence="3" type="ORF">CDL15_Pgr029142</name>
</gene>
<evidence type="ECO:0000256" key="2">
    <source>
        <dbReference type="PROSITE-ProRule" id="PRU00708"/>
    </source>
</evidence>
<dbReference type="EMBL" id="MTKT01001158">
    <property type="protein sequence ID" value="OWM85719.1"/>
    <property type="molecule type" value="Genomic_DNA"/>
</dbReference>
<proteinExistence type="predicted"/>
<keyword evidence="1" id="KW-0677">Repeat</keyword>
<dbReference type="Pfam" id="PF01535">
    <property type="entry name" value="PPR"/>
    <property type="match status" value="1"/>
</dbReference>
<dbReference type="GO" id="GO:0008418">
    <property type="term" value="F:protein-N-terminal asparagine amidohydrolase activity"/>
    <property type="evidence" value="ECO:0007669"/>
    <property type="project" value="InterPro"/>
</dbReference>
<dbReference type="Proteomes" id="UP000197138">
    <property type="component" value="Unassembled WGS sequence"/>
</dbReference>
<dbReference type="InterPro" id="IPR011990">
    <property type="entry name" value="TPR-like_helical_dom_sf"/>
</dbReference>
<dbReference type="GO" id="GO:0006511">
    <property type="term" value="P:ubiquitin-dependent protein catabolic process"/>
    <property type="evidence" value="ECO:0007669"/>
    <property type="project" value="TreeGrafter"/>
</dbReference>
<dbReference type="PROSITE" id="PS51375">
    <property type="entry name" value="PPR"/>
    <property type="match status" value="1"/>
</dbReference>
<dbReference type="NCBIfam" id="TIGR00756">
    <property type="entry name" value="PPR"/>
    <property type="match status" value="1"/>
</dbReference>